<dbReference type="Proteomes" id="UP000031890">
    <property type="component" value="Chromosome"/>
</dbReference>
<dbReference type="InterPro" id="IPR011991">
    <property type="entry name" value="ArsR-like_HTH"/>
</dbReference>
<dbReference type="Pfam" id="PF12840">
    <property type="entry name" value="HTH_20"/>
    <property type="match status" value="1"/>
</dbReference>
<evidence type="ECO:0000313" key="3">
    <source>
        <dbReference type="Proteomes" id="UP000031890"/>
    </source>
</evidence>
<dbReference type="InterPro" id="IPR036388">
    <property type="entry name" value="WH-like_DNA-bd_sf"/>
</dbReference>
<dbReference type="Gene3D" id="1.10.10.10">
    <property type="entry name" value="Winged helix-like DNA-binding domain superfamily/Winged helix DNA-binding domain"/>
    <property type="match status" value="1"/>
</dbReference>
<sequence>METTVEARLAELEARVAALEGRVSAEHTDPTSPTSTQPTTEDSTYWLVDALTPNEQLPDGSVIFGGNINVGKRAYAYQWQRPTNFVSDEAWTENLERLSALAHPVRGEILRRLLAAPATAAELVEENIVSSTGTAYHHLSALTHAGWTTKSGGEYSIRPPRVIPLLTIITASEDH</sequence>
<dbReference type="EMBL" id="CP010827">
    <property type="protein sequence ID" value="AJI78745.1"/>
    <property type="molecule type" value="Genomic_DNA"/>
</dbReference>
<feature type="region of interest" description="Disordered" evidence="1">
    <location>
        <begin position="20"/>
        <end position="42"/>
    </location>
</feature>
<dbReference type="KEGG" id="csx:CSING_06050"/>
<gene>
    <name evidence="2" type="ORF">CSING_06050</name>
</gene>
<dbReference type="InterPro" id="IPR036390">
    <property type="entry name" value="WH_DNA-bd_sf"/>
</dbReference>
<evidence type="ECO:0000313" key="2">
    <source>
        <dbReference type="EMBL" id="AJI78745.1"/>
    </source>
</evidence>
<reference evidence="2 3" key="1">
    <citation type="journal article" date="2015" name="Genome Announc.">
        <title>Complete Genome Sequence and Annotation of Corynebacterium singulare DSM 44357, Isolated from a Human Semen Specimen.</title>
        <authorList>
            <person name="Merten M."/>
            <person name="Brinkrolf K."/>
            <person name="Albersmeier A."/>
            <person name="Kutter Y."/>
            <person name="Ruckert C."/>
            <person name="Tauch A."/>
        </authorList>
    </citation>
    <scope>NUCLEOTIDE SEQUENCE [LARGE SCALE GENOMIC DNA]</scope>
    <source>
        <strain evidence="2">IBS B52218</strain>
    </source>
</reference>
<name>A0A0B6F2S0_9CORY</name>
<dbReference type="SUPFAM" id="SSF46785">
    <property type="entry name" value="Winged helix' DNA-binding domain"/>
    <property type="match status" value="1"/>
</dbReference>
<dbReference type="OrthoDB" id="3730926at2"/>
<dbReference type="AlphaFoldDB" id="A0A0B6F2S0"/>
<proteinExistence type="predicted"/>
<dbReference type="RefSeq" id="WP_042530550.1">
    <property type="nucleotide sequence ID" value="NZ_CP010827.1"/>
</dbReference>
<evidence type="ECO:0000256" key="1">
    <source>
        <dbReference type="SAM" id="MobiDB-lite"/>
    </source>
</evidence>
<feature type="compositionally biased region" description="Low complexity" evidence="1">
    <location>
        <begin position="30"/>
        <end position="42"/>
    </location>
</feature>
<dbReference type="STRING" id="161899.CSING_06050"/>
<accession>A0A0B6F2S0</accession>
<dbReference type="HOGENOM" id="CLU_119559_0_0_11"/>
<protein>
    <submittedName>
        <fullName evidence="2">Helix-turn-helix domain</fullName>
    </submittedName>
</protein>
<organism evidence="2 3">
    <name type="scientific">Corynebacterium singulare</name>
    <dbReference type="NCBI Taxonomy" id="161899"/>
    <lineage>
        <taxon>Bacteria</taxon>
        <taxon>Bacillati</taxon>
        <taxon>Actinomycetota</taxon>
        <taxon>Actinomycetes</taxon>
        <taxon>Mycobacteriales</taxon>
        <taxon>Corynebacteriaceae</taxon>
        <taxon>Corynebacterium</taxon>
    </lineage>
</organism>
<dbReference type="CDD" id="cd00090">
    <property type="entry name" value="HTH_ARSR"/>
    <property type="match status" value="1"/>
</dbReference>